<reference evidence="1 2" key="1">
    <citation type="submission" date="2014-04" db="EMBL/GenBank/DDBJ databases">
        <authorList>
            <consortium name="DOE Joint Genome Institute"/>
            <person name="Kuo A."/>
            <person name="Kohler A."/>
            <person name="Nagy L.G."/>
            <person name="Floudas D."/>
            <person name="Copeland A."/>
            <person name="Barry K.W."/>
            <person name="Cichocki N."/>
            <person name="Veneault-Fourrey C."/>
            <person name="LaButti K."/>
            <person name="Lindquist E.A."/>
            <person name="Lipzen A."/>
            <person name="Lundell T."/>
            <person name="Morin E."/>
            <person name="Murat C."/>
            <person name="Sun H."/>
            <person name="Tunlid A."/>
            <person name="Henrissat B."/>
            <person name="Grigoriev I.V."/>
            <person name="Hibbett D.S."/>
            <person name="Martin F."/>
            <person name="Nordberg H.P."/>
            <person name="Cantor M.N."/>
            <person name="Hua S.X."/>
        </authorList>
    </citation>
    <scope>NUCLEOTIDE SEQUENCE [LARGE SCALE GENOMIC DNA]</scope>
    <source>
        <strain evidence="1 2">Foug A</strain>
    </source>
</reference>
<evidence type="ECO:0000313" key="1">
    <source>
        <dbReference type="EMBL" id="KIM60990.1"/>
    </source>
</evidence>
<organism evidence="1 2">
    <name type="scientific">Scleroderma citrinum Foug A</name>
    <dbReference type="NCBI Taxonomy" id="1036808"/>
    <lineage>
        <taxon>Eukaryota</taxon>
        <taxon>Fungi</taxon>
        <taxon>Dikarya</taxon>
        <taxon>Basidiomycota</taxon>
        <taxon>Agaricomycotina</taxon>
        <taxon>Agaricomycetes</taxon>
        <taxon>Agaricomycetidae</taxon>
        <taxon>Boletales</taxon>
        <taxon>Sclerodermatineae</taxon>
        <taxon>Sclerodermataceae</taxon>
        <taxon>Scleroderma</taxon>
    </lineage>
</organism>
<evidence type="ECO:0000313" key="2">
    <source>
        <dbReference type="Proteomes" id="UP000053989"/>
    </source>
</evidence>
<accession>A0A0C3DJV8</accession>
<name>A0A0C3DJV8_9AGAM</name>
<reference evidence="2" key="2">
    <citation type="submission" date="2015-01" db="EMBL/GenBank/DDBJ databases">
        <title>Evolutionary Origins and Diversification of the Mycorrhizal Mutualists.</title>
        <authorList>
            <consortium name="DOE Joint Genome Institute"/>
            <consortium name="Mycorrhizal Genomics Consortium"/>
            <person name="Kohler A."/>
            <person name="Kuo A."/>
            <person name="Nagy L.G."/>
            <person name="Floudas D."/>
            <person name="Copeland A."/>
            <person name="Barry K.W."/>
            <person name="Cichocki N."/>
            <person name="Veneault-Fourrey C."/>
            <person name="LaButti K."/>
            <person name="Lindquist E.A."/>
            <person name="Lipzen A."/>
            <person name="Lundell T."/>
            <person name="Morin E."/>
            <person name="Murat C."/>
            <person name="Riley R."/>
            <person name="Ohm R."/>
            <person name="Sun H."/>
            <person name="Tunlid A."/>
            <person name="Henrissat B."/>
            <person name="Grigoriev I.V."/>
            <person name="Hibbett D.S."/>
            <person name="Martin F."/>
        </authorList>
    </citation>
    <scope>NUCLEOTIDE SEQUENCE [LARGE SCALE GENOMIC DNA]</scope>
    <source>
        <strain evidence="2">Foug A</strain>
    </source>
</reference>
<proteinExistence type="predicted"/>
<sequence>MPVDGNFEVGSNVGSLDMMVMSIATTAASASYDNRGYYPWNIDIVYIQVHPGTHASL</sequence>
<dbReference type="HOGENOM" id="CLU_2997802_0_0_1"/>
<dbReference type="Proteomes" id="UP000053989">
    <property type="component" value="Unassembled WGS sequence"/>
</dbReference>
<dbReference type="InParanoid" id="A0A0C3DJV8"/>
<dbReference type="EMBL" id="KN822056">
    <property type="protein sequence ID" value="KIM60990.1"/>
    <property type="molecule type" value="Genomic_DNA"/>
</dbReference>
<gene>
    <name evidence="1" type="ORF">SCLCIDRAFT_1216292</name>
</gene>
<protein>
    <submittedName>
        <fullName evidence="1">Uncharacterized protein</fullName>
    </submittedName>
</protein>
<dbReference type="AlphaFoldDB" id="A0A0C3DJV8"/>
<keyword evidence="2" id="KW-1185">Reference proteome</keyword>